<dbReference type="RefSeq" id="WP_378487734.1">
    <property type="nucleotide sequence ID" value="NZ_JBHUFB010000020.1"/>
</dbReference>
<gene>
    <name evidence="1" type="ORF">ACFSJG_24030</name>
</gene>
<dbReference type="Proteomes" id="UP001597286">
    <property type="component" value="Unassembled WGS sequence"/>
</dbReference>
<dbReference type="EMBL" id="JBHUFB010000020">
    <property type="protein sequence ID" value="MFD1815301.1"/>
    <property type="molecule type" value="Genomic_DNA"/>
</dbReference>
<accession>A0ABW4P9T1</accession>
<keyword evidence="2" id="KW-1185">Reference proteome</keyword>
<comment type="caution">
    <text evidence="1">The sequence shown here is derived from an EMBL/GenBank/DDBJ whole genome shotgun (WGS) entry which is preliminary data.</text>
</comment>
<proteinExistence type="predicted"/>
<evidence type="ECO:0008006" key="3">
    <source>
        <dbReference type="Google" id="ProtNLM"/>
    </source>
</evidence>
<organism evidence="1 2">
    <name type="scientific">Rhodococcus gannanensis</name>
    <dbReference type="NCBI Taxonomy" id="1960308"/>
    <lineage>
        <taxon>Bacteria</taxon>
        <taxon>Bacillati</taxon>
        <taxon>Actinomycetota</taxon>
        <taxon>Actinomycetes</taxon>
        <taxon>Mycobacteriales</taxon>
        <taxon>Nocardiaceae</taxon>
        <taxon>Rhodococcus</taxon>
    </lineage>
</organism>
<sequence>MESVSCNTCGNRVLVEKYSEAHTSIQWLDDVDGACPRFAETHTRDGRARVPTCRHLQESIDGLVLSGQIGMSLRSYPVPGRLE</sequence>
<reference evidence="2" key="1">
    <citation type="journal article" date="2019" name="Int. J. Syst. Evol. Microbiol.">
        <title>The Global Catalogue of Microorganisms (GCM) 10K type strain sequencing project: providing services to taxonomists for standard genome sequencing and annotation.</title>
        <authorList>
            <consortium name="The Broad Institute Genomics Platform"/>
            <consortium name="The Broad Institute Genome Sequencing Center for Infectious Disease"/>
            <person name="Wu L."/>
            <person name="Ma J."/>
        </authorList>
    </citation>
    <scope>NUCLEOTIDE SEQUENCE [LARGE SCALE GENOMIC DNA]</scope>
    <source>
        <strain evidence="2">DT72</strain>
    </source>
</reference>
<protein>
    <recommendedName>
        <fullName evidence="3">Ferredoxin</fullName>
    </recommendedName>
</protein>
<evidence type="ECO:0000313" key="1">
    <source>
        <dbReference type="EMBL" id="MFD1815301.1"/>
    </source>
</evidence>
<name>A0ABW4P9T1_9NOCA</name>
<evidence type="ECO:0000313" key="2">
    <source>
        <dbReference type="Proteomes" id="UP001597286"/>
    </source>
</evidence>